<comment type="caution">
    <text evidence="2">The sequence shown here is derived from an EMBL/GenBank/DDBJ whole genome shotgun (WGS) entry which is preliminary data.</text>
</comment>
<dbReference type="EMBL" id="ANIZ01000106">
    <property type="protein sequence ID" value="ETI57037.1"/>
    <property type="molecule type" value="Genomic_DNA"/>
</dbReference>
<dbReference type="Gene3D" id="3.30.559.10">
    <property type="entry name" value="Chloramphenicol acetyltransferase-like domain"/>
    <property type="match status" value="2"/>
</dbReference>
<protein>
    <submittedName>
        <fullName evidence="2">Uncharacterized protein</fullName>
    </submittedName>
</protein>
<accession>V9G2L0</accession>
<dbReference type="InterPro" id="IPR050317">
    <property type="entry name" value="Plant_Fungal_Acyltransferase"/>
</dbReference>
<dbReference type="PANTHER" id="PTHR31642">
    <property type="entry name" value="TRICHOTHECENE 3-O-ACETYLTRANSFERASE"/>
    <property type="match status" value="1"/>
</dbReference>
<proteinExistence type="predicted"/>
<name>V9G2L0_PHYNI</name>
<dbReference type="HOGENOM" id="CLU_014546_5_5_1"/>
<dbReference type="Proteomes" id="UP000018721">
    <property type="component" value="Unassembled WGS sequence"/>
</dbReference>
<keyword evidence="3" id="KW-1185">Reference proteome</keyword>
<evidence type="ECO:0000256" key="1">
    <source>
        <dbReference type="ARBA" id="ARBA00022679"/>
    </source>
</evidence>
<dbReference type="Pfam" id="PF02458">
    <property type="entry name" value="Transferase"/>
    <property type="match status" value="1"/>
</dbReference>
<evidence type="ECO:0000313" key="3">
    <source>
        <dbReference type="Proteomes" id="UP000018721"/>
    </source>
</evidence>
<sequence>MTIVNVPNTVDLSPMDAVMTNIGVMILYIYKPTQNHSYDLEILKASFVETLNQDYPILNGELHIDSERCGMLYVKLDPNKIATAAPFVTDLSCPQTTDQALESLSYDFMPPAREGRHQLITAKASVLSDGGLVIGLDFAHGVLDGEAAFTFVKVWARRYRRLTGTPPNELGDPIKLNHDRRLLSGHGKRTCAPHPEFRVYASTGEYLKLEAGPIPVPVNDPPSTAQRIFHLSPDMLGRLKKLATESTTAPDYSYVSTIDSLTALLIVLITQARGHGKDVRVATCVNARAHLHPPLPTNYVGNATFFALPTYKAAELASDNLVDTLCLVARRVRESIVRTRDDQFLRDSMAFVSSQPDMSAVGVSTDFFFGPDLFFTSWVRMGAYDADFGGGKASYAGLPRLPVTDGLVVITDPMYPEQDGLDVTVSLESKAMEAFRDHWQSLAL</sequence>
<gene>
    <name evidence="2" type="ORF">F443_00615</name>
</gene>
<dbReference type="SUPFAM" id="SSF52777">
    <property type="entry name" value="CoA-dependent acyltransferases"/>
    <property type="match status" value="1"/>
</dbReference>
<evidence type="ECO:0000313" key="2">
    <source>
        <dbReference type="EMBL" id="ETI57037.1"/>
    </source>
</evidence>
<dbReference type="PANTHER" id="PTHR31642:SF310">
    <property type="entry name" value="FATTY ALCOHOL:CAFFEOYL-COA ACYLTRANSFERASE"/>
    <property type="match status" value="1"/>
</dbReference>
<reference evidence="2 3" key="1">
    <citation type="submission" date="2013-11" db="EMBL/GenBank/DDBJ databases">
        <title>The Genome Sequence of Phytophthora parasitica P1569.</title>
        <authorList>
            <consortium name="The Broad Institute Genomics Platform"/>
            <person name="Russ C."/>
            <person name="Tyler B."/>
            <person name="Panabieres F."/>
            <person name="Shan W."/>
            <person name="Tripathy S."/>
            <person name="Grunwald N."/>
            <person name="Machado M."/>
            <person name="Johnson C.S."/>
            <person name="Arredondo F."/>
            <person name="Hong C."/>
            <person name="Coffey M."/>
            <person name="Young S.K."/>
            <person name="Zeng Q."/>
            <person name="Gargeya S."/>
            <person name="Fitzgerald M."/>
            <person name="Abouelleil A."/>
            <person name="Alvarado L."/>
            <person name="Chapman S.B."/>
            <person name="Gainer-Dewar J."/>
            <person name="Goldberg J."/>
            <person name="Griggs A."/>
            <person name="Gujja S."/>
            <person name="Hansen M."/>
            <person name="Howarth C."/>
            <person name="Imamovic A."/>
            <person name="Ireland A."/>
            <person name="Larimer J."/>
            <person name="McCowan C."/>
            <person name="Murphy C."/>
            <person name="Pearson M."/>
            <person name="Poon T.W."/>
            <person name="Priest M."/>
            <person name="Roberts A."/>
            <person name="Saif S."/>
            <person name="Shea T."/>
            <person name="Sykes S."/>
            <person name="Wortman J."/>
            <person name="Nusbaum C."/>
            <person name="Birren B."/>
        </authorList>
    </citation>
    <scope>NUCLEOTIDE SEQUENCE [LARGE SCALE GENOMIC DNA]</scope>
    <source>
        <strain evidence="2 3">P1569</strain>
    </source>
</reference>
<dbReference type="AlphaFoldDB" id="V9G2L0"/>
<dbReference type="InterPro" id="IPR023213">
    <property type="entry name" value="CAT-like_dom_sf"/>
</dbReference>
<keyword evidence="1" id="KW-0808">Transferase</keyword>
<dbReference type="GO" id="GO:0016747">
    <property type="term" value="F:acyltransferase activity, transferring groups other than amino-acyl groups"/>
    <property type="evidence" value="ECO:0007669"/>
    <property type="project" value="TreeGrafter"/>
</dbReference>
<dbReference type="OrthoDB" id="671439at2759"/>
<organism evidence="2 3">
    <name type="scientific">Phytophthora nicotianae P1569</name>
    <dbReference type="NCBI Taxonomy" id="1317065"/>
    <lineage>
        <taxon>Eukaryota</taxon>
        <taxon>Sar</taxon>
        <taxon>Stramenopiles</taxon>
        <taxon>Oomycota</taxon>
        <taxon>Peronosporomycetes</taxon>
        <taxon>Peronosporales</taxon>
        <taxon>Peronosporaceae</taxon>
        <taxon>Phytophthora</taxon>
    </lineage>
</organism>